<evidence type="ECO:0000256" key="7">
    <source>
        <dbReference type="ARBA" id="ARBA00023004"/>
    </source>
</evidence>
<evidence type="ECO:0000313" key="10">
    <source>
        <dbReference type="EMBL" id="TKD07929.1"/>
    </source>
</evidence>
<comment type="pathway">
    <text evidence="9">Amino-acid biosynthesis; L-methionine biosynthesis via salvage pathway; L-methionine from S-methyl-5-thio-alpha-D-ribose 1-phosphate: step 5/6.</text>
</comment>
<dbReference type="EC" id="1.13.11.54" evidence="9"/>
<feature type="binding site" evidence="9">
    <location>
        <position position="147"/>
    </location>
    <ligand>
        <name>Fe(2+)</name>
        <dbReference type="ChEBI" id="CHEBI:29033"/>
    </ligand>
</feature>
<dbReference type="EMBL" id="SSMQ01000015">
    <property type="protein sequence ID" value="TKD07929.1"/>
    <property type="molecule type" value="Genomic_DNA"/>
</dbReference>
<dbReference type="InterPro" id="IPR014710">
    <property type="entry name" value="RmlC-like_jellyroll"/>
</dbReference>
<feature type="binding site" evidence="9">
    <location>
        <position position="109"/>
    </location>
    <ligand>
        <name>Ni(2+)</name>
        <dbReference type="ChEBI" id="CHEBI:49786"/>
    </ligand>
</feature>
<evidence type="ECO:0000256" key="9">
    <source>
        <dbReference type="HAMAP-Rule" id="MF_01682"/>
    </source>
</evidence>
<feature type="binding site" evidence="9">
    <location>
        <position position="105"/>
    </location>
    <ligand>
        <name>Ni(2+)</name>
        <dbReference type="ChEBI" id="CHEBI:49786"/>
    </ligand>
</feature>
<dbReference type="Proteomes" id="UP000309215">
    <property type="component" value="Unassembled WGS sequence"/>
</dbReference>
<dbReference type="OrthoDB" id="9795636at2"/>
<comment type="catalytic activity">
    <reaction evidence="1 9">
        <text>1,2-dihydroxy-5-(methylsulfanyl)pent-1-en-3-one + O2 = 4-methylsulfanyl-2-oxobutanoate + formate + 2 H(+)</text>
        <dbReference type="Rhea" id="RHEA:24504"/>
        <dbReference type="ChEBI" id="CHEBI:15378"/>
        <dbReference type="ChEBI" id="CHEBI:15379"/>
        <dbReference type="ChEBI" id="CHEBI:15740"/>
        <dbReference type="ChEBI" id="CHEBI:16723"/>
        <dbReference type="ChEBI" id="CHEBI:49252"/>
        <dbReference type="EC" id="1.13.11.54"/>
    </reaction>
</comment>
<feature type="binding site" evidence="9">
    <location>
        <position position="109"/>
    </location>
    <ligand>
        <name>Fe(2+)</name>
        <dbReference type="ChEBI" id="CHEBI:29033"/>
    </ligand>
</feature>
<dbReference type="SUPFAM" id="SSF51182">
    <property type="entry name" value="RmlC-like cupins"/>
    <property type="match status" value="1"/>
</dbReference>
<dbReference type="HAMAP" id="MF_01682">
    <property type="entry name" value="Salvage_MtnD"/>
    <property type="match status" value="1"/>
</dbReference>
<evidence type="ECO:0000256" key="5">
    <source>
        <dbReference type="ARBA" id="ARBA00022964"/>
    </source>
</evidence>
<dbReference type="CDD" id="cd02232">
    <property type="entry name" value="cupin_ARD"/>
    <property type="match status" value="1"/>
</dbReference>
<dbReference type="InterPro" id="IPR004313">
    <property type="entry name" value="ARD"/>
</dbReference>
<feature type="binding site" evidence="9">
    <location>
        <position position="147"/>
    </location>
    <ligand>
        <name>Ni(2+)</name>
        <dbReference type="ChEBI" id="CHEBI:49786"/>
    </ligand>
</feature>
<dbReference type="Pfam" id="PF03079">
    <property type="entry name" value="ARD"/>
    <property type="match status" value="1"/>
</dbReference>
<keyword evidence="4 9" id="KW-0479">Metal-binding</keyword>
<evidence type="ECO:0000256" key="8">
    <source>
        <dbReference type="ARBA" id="ARBA00023167"/>
    </source>
</evidence>
<dbReference type="GO" id="GO:0010309">
    <property type="term" value="F:acireductone dioxygenase [iron(II)-requiring] activity"/>
    <property type="evidence" value="ECO:0007669"/>
    <property type="project" value="UniProtKB-UniRule"/>
</dbReference>
<dbReference type="EC" id="1.13.11.53" evidence="9"/>
<keyword evidence="7 9" id="KW-0408">Iron</keyword>
<sequence length="194" mass="21428">MSSIHVFPENDPDTLVRASRDPAEIAAILREVGVRFEAWEASFSFTPSAPAEEILAAYREPIEKLCREGGYPSVDVARLAPDPNDPAWPAKARAAREKFLEEHTHGEDEVRFFVHGAGVFYLRLAGQVLAVRCARGDLLSVPAGTRHWFDMGTQPDFSAIRFFGTPEGWVASFTGDAIARRFPDADALTRGAPW</sequence>
<feature type="binding site" evidence="9">
    <location>
        <position position="103"/>
    </location>
    <ligand>
        <name>Fe(2+)</name>
        <dbReference type="ChEBI" id="CHEBI:29033"/>
    </ligand>
</feature>
<evidence type="ECO:0000256" key="6">
    <source>
        <dbReference type="ARBA" id="ARBA00023002"/>
    </source>
</evidence>
<dbReference type="GO" id="GO:0019509">
    <property type="term" value="P:L-methionine salvage from methylthioadenosine"/>
    <property type="evidence" value="ECO:0007669"/>
    <property type="project" value="UniProtKB-UniRule"/>
</dbReference>
<reference evidence="10 11" key="1">
    <citation type="submission" date="2019-04" db="EMBL/GenBank/DDBJ databases">
        <authorList>
            <person name="Li Y."/>
            <person name="Wang J."/>
        </authorList>
    </citation>
    <scope>NUCLEOTIDE SEQUENCE [LARGE SCALE GENOMIC DNA]</scope>
    <source>
        <strain evidence="10 11">DSM 14668</strain>
    </source>
</reference>
<evidence type="ECO:0000256" key="4">
    <source>
        <dbReference type="ARBA" id="ARBA00022723"/>
    </source>
</evidence>
<comment type="function">
    <text evidence="9">Catalyzes 2 different reactions between oxygene and the acireductone 1,2-dihydroxy-3-keto-5-methylthiopentene (DHK-MTPene) depending upon the metal bound in the active site. Fe-containing acireductone dioxygenase (Fe-ARD) produces formate and 2-keto-4-methylthiobutyrate (KMTB), the alpha-ketoacid precursor of methionine in the methionine recycle pathway. Ni-containing acireductone dioxygenase (Ni-ARD) produces methylthiopropionate, carbon monoxide and formate, and does not lie on the methionine recycle pathway.</text>
</comment>
<evidence type="ECO:0000256" key="3">
    <source>
        <dbReference type="ARBA" id="ARBA00022605"/>
    </source>
</evidence>
<dbReference type="InterPro" id="IPR011051">
    <property type="entry name" value="RmlC_Cupin_sf"/>
</dbReference>
<feature type="site" description="May play a role in transmitting local conformational changes" evidence="9">
    <location>
        <position position="108"/>
    </location>
</feature>
<dbReference type="GO" id="GO:0010308">
    <property type="term" value="F:acireductone dioxygenase (Ni2+-requiring) activity"/>
    <property type="evidence" value="ECO:0007669"/>
    <property type="project" value="UniProtKB-UniRule"/>
</dbReference>
<dbReference type="Gene3D" id="2.60.120.10">
    <property type="entry name" value="Jelly Rolls"/>
    <property type="match status" value="1"/>
</dbReference>
<dbReference type="InterPro" id="IPR023956">
    <property type="entry name" value="ARD_bac"/>
</dbReference>
<gene>
    <name evidence="9" type="primary">mtnD</name>
    <name evidence="10" type="ORF">E8A74_16735</name>
</gene>
<comment type="cofactor">
    <cofactor evidence="9">
        <name>Ni(2+)</name>
        <dbReference type="ChEBI" id="CHEBI:49786"/>
    </cofactor>
    <text evidence="9">Binds 1 nickel ion per monomer.</text>
</comment>
<proteinExistence type="inferred from homology"/>
<protein>
    <recommendedName>
        <fullName evidence="9">Acireductone dioxygenase</fullName>
    </recommendedName>
    <alternativeName>
        <fullName evidence="9">1,2-dihydroxy-3-keto-5-methylthiopentene dioxygenase</fullName>
        <shortName evidence="9">DHK-MTPene dioxygenase</shortName>
    </alternativeName>
    <alternativeName>
        <fullName evidence="9">Acireductone dioxygenase (Fe(2+)-requiring)</fullName>
        <shortName evidence="9">ARD'</shortName>
        <shortName evidence="9">Fe-ARD</shortName>
        <ecNumber evidence="9">1.13.11.54</ecNumber>
    </alternativeName>
    <alternativeName>
        <fullName evidence="9">Acireductone dioxygenase (Ni(2+)-requiring)</fullName>
        <shortName evidence="9">ARD</shortName>
        <shortName evidence="9">Ni-ARD</shortName>
        <ecNumber evidence="9">1.13.11.53</ecNumber>
    </alternativeName>
</protein>
<dbReference type="RefSeq" id="WP_136930016.1">
    <property type="nucleotide sequence ID" value="NZ_SSMQ01000015.1"/>
</dbReference>
<evidence type="ECO:0000256" key="2">
    <source>
        <dbReference type="ARBA" id="ARBA00022596"/>
    </source>
</evidence>
<dbReference type="PANTHER" id="PTHR23418">
    <property type="entry name" value="ACIREDUCTONE DIOXYGENASE"/>
    <property type="match status" value="1"/>
</dbReference>
<comment type="caution">
    <text evidence="10">The sequence shown here is derived from an EMBL/GenBank/DDBJ whole genome shotgun (WGS) entry which is preliminary data.</text>
</comment>
<keyword evidence="11" id="KW-1185">Reference proteome</keyword>
<keyword evidence="3 9" id="KW-0028">Amino-acid biosynthesis</keyword>
<name>A0A4U1JCS0_9BACT</name>
<keyword evidence="6 9" id="KW-0560">Oxidoreductase</keyword>
<comment type="cofactor">
    <cofactor evidence="9">
        <name>Fe(2+)</name>
        <dbReference type="ChEBI" id="CHEBI:29033"/>
    </cofactor>
    <text evidence="9">Binds 1 Fe(2+) cation per monomer.</text>
</comment>
<dbReference type="UniPathway" id="UPA00904">
    <property type="reaction ID" value="UER00878"/>
</dbReference>
<organism evidence="10 11">
    <name type="scientific">Polyangium fumosum</name>
    <dbReference type="NCBI Taxonomy" id="889272"/>
    <lineage>
        <taxon>Bacteria</taxon>
        <taxon>Pseudomonadati</taxon>
        <taxon>Myxococcota</taxon>
        <taxon>Polyangia</taxon>
        <taxon>Polyangiales</taxon>
        <taxon>Polyangiaceae</taxon>
        <taxon>Polyangium</taxon>
    </lineage>
</organism>
<feature type="binding site" evidence="9">
    <location>
        <position position="103"/>
    </location>
    <ligand>
        <name>Ni(2+)</name>
        <dbReference type="ChEBI" id="CHEBI:49786"/>
    </ligand>
</feature>
<comment type="catalytic activity">
    <reaction evidence="9">
        <text>1,2-dihydroxy-5-(methylsulfanyl)pent-1-en-3-one + O2 = 3-(methylsulfanyl)propanoate + CO + formate + 2 H(+)</text>
        <dbReference type="Rhea" id="RHEA:14161"/>
        <dbReference type="ChEBI" id="CHEBI:15378"/>
        <dbReference type="ChEBI" id="CHEBI:15379"/>
        <dbReference type="ChEBI" id="CHEBI:15740"/>
        <dbReference type="ChEBI" id="CHEBI:17245"/>
        <dbReference type="ChEBI" id="CHEBI:49016"/>
        <dbReference type="ChEBI" id="CHEBI:49252"/>
        <dbReference type="EC" id="1.13.11.53"/>
    </reaction>
</comment>
<keyword evidence="5 9" id="KW-0223">Dioxygenase</keyword>
<keyword evidence="8 9" id="KW-0486">Methionine biosynthesis</keyword>
<feature type="site" description="Important to generate the dianion" evidence="9">
    <location>
        <position position="111"/>
    </location>
</feature>
<dbReference type="AlphaFoldDB" id="A0A4U1JCS0"/>
<comment type="similarity">
    <text evidence="9">Belongs to the acireductone dioxygenase (ARD) family.</text>
</comment>
<dbReference type="PANTHER" id="PTHR23418:SF0">
    <property type="entry name" value="ACIREDUCTONE DIOXYGENASE"/>
    <property type="match status" value="1"/>
</dbReference>
<keyword evidence="2 9" id="KW-0533">Nickel</keyword>
<evidence type="ECO:0000256" key="1">
    <source>
        <dbReference type="ARBA" id="ARBA00000428"/>
    </source>
</evidence>
<dbReference type="GO" id="GO:0019284">
    <property type="term" value="P:L-methionine salvage from S-adenosylmethionine"/>
    <property type="evidence" value="ECO:0007669"/>
    <property type="project" value="InterPro"/>
</dbReference>
<dbReference type="GO" id="GO:0016151">
    <property type="term" value="F:nickel cation binding"/>
    <property type="evidence" value="ECO:0007669"/>
    <property type="project" value="UniProtKB-UniRule"/>
</dbReference>
<feature type="site" description="May play a role in metal incorporation in vivo" evidence="9">
    <location>
        <position position="102"/>
    </location>
</feature>
<comment type="subunit">
    <text evidence="9">Monomer.</text>
</comment>
<evidence type="ECO:0000313" key="11">
    <source>
        <dbReference type="Proteomes" id="UP000309215"/>
    </source>
</evidence>
<feature type="binding site" evidence="9">
    <location>
        <position position="105"/>
    </location>
    <ligand>
        <name>Fe(2+)</name>
        <dbReference type="ChEBI" id="CHEBI:29033"/>
    </ligand>
</feature>
<dbReference type="GO" id="GO:0005506">
    <property type="term" value="F:iron ion binding"/>
    <property type="evidence" value="ECO:0007669"/>
    <property type="project" value="UniProtKB-UniRule"/>
</dbReference>
<accession>A0A4U1JCS0</accession>